<dbReference type="PANTHER" id="PTHR45623:SF49">
    <property type="entry name" value="SWI_SNF-RELATED MATRIX-ASSOCIATED ACTIN-DEPENDENT REGULATOR OF CHROMATIN SUBFAMILY A MEMBER 5"/>
    <property type="match status" value="1"/>
</dbReference>
<evidence type="ECO:0000259" key="3">
    <source>
        <dbReference type="PROSITE" id="PS51194"/>
    </source>
</evidence>
<evidence type="ECO:0000256" key="2">
    <source>
        <dbReference type="ARBA" id="ARBA00023242"/>
    </source>
</evidence>
<comment type="caution">
    <text evidence="4">The sequence shown here is derived from an EMBL/GenBank/DDBJ whole genome shotgun (WGS) entry which is preliminary data.</text>
</comment>
<keyword evidence="5" id="KW-1185">Reference proteome</keyword>
<dbReference type="Proteomes" id="UP000521525">
    <property type="component" value="Unassembled WGS sequence"/>
</dbReference>
<dbReference type="InterPro" id="IPR001650">
    <property type="entry name" value="Helicase_C-like"/>
</dbReference>
<dbReference type="Gene3D" id="3.40.50.300">
    <property type="entry name" value="P-loop containing nucleotide triphosphate hydrolases"/>
    <property type="match status" value="1"/>
</dbReference>
<proteinExistence type="predicted"/>
<feature type="domain" description="Helicase C-terminal" evidence="3">
    <location>
        <begin position="1"/>
        <end position="130"/>
    </location>
</feature>
<dbReference type="GO" id="GO:0003682">
    <property type="term" value="F:chromatin binding"/>
    <property type="evidence" value="ECO:0007669"/>
    <property type="project" value="TreeGrafter"/>
</dbReference>
<dbReference type="GO" id="GO:0140658">
    <property type="term" value="F:ATP-dependent chromatin remodeler activity"/>
    <property type="evidence" value="ECO:0007669"/>
    <property type="project" value="TreeGrafter"/>
</dbReference>
<reference evidence="4 5" key="1">
    <citation type="submission" date="2019-09" db="EMBL/GenBank/DDBJ databases">
        <title>Bird 10,000 Genomes (B10K) Project - Family phase.</title>
        <authorList>
            <person name="Zhang G."/>
        </authorList>
    </citation>
    <scope>NUCLEOTIDE SEQUENCE [LARGE SCALE GENOMIC DNA]</scope>
    <source>
        <strain evidence="4">OUT-0050</strain>
        <tissue evidence="4">Muscle</tissue>
    </source>
</reference>
<dbReference type="GO" id="GO:0000785">
    <property type="term" value="C:chromatin"/>
    <property type="evidence" value="ECO:0007669"/>
    <property type="project" value="TreeGrafter"/>
</dbReference>
<sequence length="130" mass="15153">TRVLDILEDYCMWRNYEYCRLDGQTPHNERQASINAFNDPDSSKFVFMLSTRAGGLGINLATADVVILYDSDWNPQVDLQAMDRAHRIGQTKTVRVFRFITDNTVEERIVERAEMKLRLDSIVIQQGKYY</sequence>
<protein>
    <submittedName>
        <fullName evidence="4">SMCA5 regulator</fullName>
    </submittedName>
</protein>
<dbReference type="GO" id="GO:0016887">
    <property type="term" value="F:ATP hydrolysis activity"/>
    <property type="evidence" value="ECO:0007669"/>
    <property type="project" value="TreeGrafter"/>
</dbReference>
<evidence type="ECO:0000256" key="1">
    <source>
        <dbReference type="ARBA" id="ARBA00022801"/>
    </source>
</evidence>
<name>A0A7K7K5X7_AGEPH</name>
<dbReference type="Pfam" id="PF00271">
    <property type="entry name" value="Helicase_C"/>
    <property type="match status" value="1"/>
</dbReference>
<organism evidence="4 5">
    <name type="scientific">Agelaius phoeniceus</name>
    <name type="common">Red-winged blackbird</name>
    <name type="synonym">Oriolus phoeniceus</name>
    <dbReference type="NCBI Taxonomy" id="39638"/>
    <lineage>
        <taxon>Eukaryota</taxon>
        <taxon>Metazoa</taxon>
        <taxon>Chordata</taxon>
        <taxon>Craniata</taxon>
        <taxon>Vertebrata</taxon>
        <taxon>Euteleostomi</taxon>
        <taxon>Archelosauria</taxon>
        <taxon>Archosauria</taxon>
        <taxon>Dinosauria</taxon>
        <taxon>Saurischia</taxon>
        <taxon>Theropoda</taxon>
        <taxon>Coelurosauria</taxon>
        <taxon>Aves</taxon>
        <taxon>Neognathae</taxon>
        <taxon>Neoaves</taxon>
        <taxon>Telluraves</taxon>
        <taxon>Australaves</taxon>
        <taxon>Passeriformes</taxon>
        <taxon>Passeroidea</taxon>
        <taxon>Icteridae</taxon>
        <taxon>Agelaius</taxon>
    </lineage>
</organism>
<feature type="non-terminal residue" evidence="4">
    <location>
        <position position="1"/>
    </location>
</feature>
<dbReference type="InterPro" id="IPR049730">
    <property type="entry name" value="SNF2/RAD54-like_C"/>
</dbReference>
<dbReference type="SMART" id="SM00490">
    <property type="entry name" value="HELICc"/>
    <property type="match status" value="1"/>
</dbReference>
<dbReference type="PROSITE" id="PS51194">
    <property type="entry name" value="HELICASE_CTER"/>
    <property type="match status" value="1"/>
</dbReference>
<dbReference type="GO" id="GO:0003677">
    <property type="term" value="F:DNA binding"/>
    <property type="evidence" value="ECO:0007669"/>
    <property type="project" value="TreeGrafter"/>
</dbReference>
<dbReference type="GO" id="GO:0042393">
    <property type="term" value="F:histone binding"/>
    <property type="evidence" value="ECO:0007669"/>
    <property type="project" value="TreeGrafter"/>
</dbReference>
<dbReference type="InterPro" id="IPR027417">
    <property type="entry name" value="P-loop_NTPase"/>
</dbReference>
<evidence type="ECO:0000313" key="4">
    <source>
        <dbReference type="EMBL" id="NWZ13916.1"/>
    </source>
</evidence>
<feature type="non-terminal residue" evidence="4">
    <location>
        <position position="130"/>
    </location>
</feature>
<evidence type="ECO:0000313" key="5">
    <source>
        <dbReference type="Proteomes" id="UP000521525"/>
    </source>
</evidence>
<gene>
    <name evidence="4" type="primary">Smarca5_1</name>
    <name evidence="4" type="ORF">AGEPHO_R15501</name>
</gene>
<dbReference type="GO" id="GO:0005634">
    <property type="term" value="C:nucleus"/>
    <property type="evidence" value="ECO:0007669"/>
    <property type="project" value="TreeGrafter"/>
</dbReference>
<keyword evidence="1" id="KW-0378">Hydrolase</keyword>
<dbReference type="AlphaFoldDB" id="A0A7K7K5X7"/>
<dbReference type="GO" id="GO:0034728">
    <property type="term" value="P:nucleosome organization"/>
    <property type="evidence" value="ECO:0007669"/>
    <property type="project" value="TreeGrafter"/>
</dbReference>
<dbReference type="SUPFAM" id="SSF52540">
    <property type="entry name" value="P-loop containing nucleoside triphosphate hydrolases"/>
    <property type="match status" value="1"/>
</dbReference>
<keyword evidence="2" id="KW-0539">Nucleus</keyword>
<dbReference type="PANTHER" id="PTHR45623">
    <property type="entry name" value="CHROMODOMAIN-HELICASE-DNA-BINDING PROTEIN 3-RELATED-RELATED"/>
    <property type="match status" value="1"/>
</dbReference>
<dbReference type="EMBL" id="VZSP01001902">
    <property type="protein sequence ID" value="NWZ13916.1"/>
    <property type="molecule type" value="Genomic_DNA"/>
</dbReference>
<dbReference type="CDD" id="cd18793">
    <property type="entry name" value="SF2_C_SNF"/>
    <property type="match status" value="1"/>
</dbReference>
<accession>A0A7K7K5X7</accession>